<gene>
    <name evidence="1" type="primary">rdgB</name>
    <name evidence="1" type="ORF">JHL16_31785</name>
</gene>
<accession>A0ACC5REG4</accession>
<dbReference type="Proteomes" id="UP000616151">
    <property type="component" value="Unassembled WGS sequence"/>
</dbReference>
<sequence>MRAKAILETILYGEDIAAMRRFYEDVIGLSVRRELEDQFVFFHCGESMLLIFNPATSAVKPKSFTSAPPHGATGAGHVCFSATAEELQGWRKHLSKHGIALEADFEWPGGGHSIYCRDPAGNSVEFAEPRIWGLPRRSLRNQKLVVASHNPGKIKEINELLGPYGVEAISAGSLGLPEPEETGTTFEANALLKSEAAAQGAALIALADDSGLCVEALDGDPGIYSARWAGPSKDFALAMRNVEEKLQALGATAPEMRRAYFVSVLSVAWPDGHVENFEGRVHGTLVWPPRGKRGFGYDPMFLPDGRTETFGEMDPDAKHEISHRAVAFRKLVDALF</sequence>
<evidence type="ECO:0000313" key="1">
    <source>
        <dbReference type="EMBL" id="MBK1870990.1"/>
    </source>
</evidence>
<keyword evidence="2" id="KW-1185">Reference proteome</keyword>
<organism evidence="1 2">
    <name type="scientific">Taklimakanibacter albus</name>
    <dbReference type="NCBI Taxonomy" id="2800327"/>
    <lineage>
        <taxon>Bacteria</taxon>
        <taxon>Pseudomonadati</taxon>
        <taxon>Pseudomonadota</taxon>
        <taxon>Alphaproteobacteria</taxon>
        <taxon>Hyphomicrobiales</taxon>
        <taxon>Aestuariivirgaceae</taxon>
        <taxon>Taklimakanibacter</taxon>
    </lineage>
</organism>
<name>A0ACC5REG4_9HYPH</name>
<reference evidence="1" key="1">
    <citation type="submission" date="2021-01" db="EMBL/GenBank/DDBJ databases">
        <authorList>
            <person name="Sun Q."/>
        </authorList>
    </citation>
    <scope>NUCLEOTIDE SEQUENCE</scope>
    <source>
        <strain evidence="1">YIM B02566</strain>
    </source>
</reference>
<proteinExistence type="predicted"/>
<protein>
    <submittedName>
        <fullName evidence="1">RdgB/HAM1 family non-canonical purine NTP pyrophosphatase</fullName>
    </submittedName>
</protein>
<comment type="caution">
    <text evidence="1">The sequence shown here is derived from an EMBL/GenBank/DDBJ whole genome shotgun (WGS) entry which is preliminary data.</text>
</comment>
<evidence type="ECO:0000313" key="2">
    <source>
        <dbReference type="Proteomes" id="UP000616151"/>
    </source>
</evidence>
<dbReference type="EMBL" id="JAENHL010000008">
    <property type="protein sequence ID" value="MBK1870990.1"/>
    <property type="molecule type" value="Genomic_DNA"/>
</dbReference>